<dbReference type="GO" id="GO:0008417">
    <property type="term" value="F:fucosyltransferase activity"/>
    <property type="evidence" value="ECO:0007669"/>
    <property type="project" value="InterPro"/>
</dbReference>
<dbReference type="Pfam" id="PF07429">
    <property type="entry name" value="Glyco_transf_56"/>
    <property type="match status" value="1"/>
</dbReference>
<evidence type="ECO:0000256" key="3">
    <source>
        <dbReference type="ARBA" id="ARBA00022676"/>
    </source>
</evidence>
<dbReference type="Proteomes" id="UP000662185">
    <property type="component" value="Unassembled WGS sequence"/>
</dbReference>
<keyword evidence="4 7" id="KW-0808">Transferase</keyword>
<keyword evidence="6" id="KW-0812">Transmembrane</keyword>
<protein>
    <submittedName>
        <fullName evidence="7">TDP-N-acetylfucosamine:lipid II N-acetylfucosaminyltransferase</fullName>
        <ecNumber evidence="7">2.4.1.325</ecNumber>
    </submittedName>
</protein>
<dbReference type="EMBL" id="JACJQU010000001">
    <property type="protein sequence ID" value="MBD2292140.1"/>
    <property type="molecule type" value="Genomic_DNA"/>
</dbReference>
<dbReference type="EC" id="2.4.1.325" evidence="7"/>
<gene>
    <name evidence="7" type="ORF">H6G06_01260</name>
</gene>
<evidence type="ECO:0000256" key="2">
    <source>
        <dbReference type="ARBA" id="ARBA00022519"/>
    </source>
</evidence>
<evidence type="ECO:0000256" key="1">
    <source>
        <dbReference type="ARBA" id="ARBA00022475"/>
    </source>
</evidence>
<reference evidence="8" key="1">
    <citation type="journal article" date="2020" name="ISME J.">
        <title>Comparative genomics reveals insights into cyanobacterial evolution and habitat adaptation.</title>
        <authorList>
            <person name="Chen M.Y."/>
            <person name="Teng W.K."/>
            <person name="Zhao L."/>
            <person name="Hu C.X."/>
            <person name="Zhou Y.K."/>
            <person name="Han B.P."/>
            <person name="Song L.R."/>
            <person name="Shu W.S."/>
        </authorList>
    </citation>
    <scope>NUCLEOTIDE SEQUENCE [LARGE SCALE GENOMIC DNA]</scope>
    <source>
        <strain evidence="8">FACHB-251</strain>
    </source>
</reference>
<proteinExistence type="predicted"/>
<comment type="caution">
    <text evidence="7">The sequence shown here is derived from an EMBL/GenBank/DDBJ whole genome shotgun (WGS) entry which is preliminary data.</text>
</comment>
<dbReference type="RefSeq" id="WP_190556282.1">
    <property type="nucleotide sequence ID" value="NZ_JACJQU010000001.1"/>
</dbReference>
<sequence length="351" mass="41691">MKNKIIHCYNDSPIASDFLDFMLDNFPHEIHYHFVLQNENKYFKEYQLSYYKKLNNIFSFIDLLRICLNCDIIIIHGFFSPRLVLFYLLNPLFMLKSYWVIWGEDLHSLDSINAKNIGNYLLLKIVVFFKKNLLRRVKGVITYITGDYEDACLKLNTNLNYYKCIMYPSNVYKHIEEIDNTNFNKSTINIQIGNSASSNNNHLQLFDILEPYKDQDIKIICPLSYGSEIVKERVIAKGKKIFGEKFIPITTFMSLEEYRKFQLSIDIAVFNHNRQEAMGNTISLLGMGKKVYMRTHVSQWQLFKELGIEVYDTQEFEITLMDENTRNRNIQKIQEYFSEENLLYQLEQIFN</sequence>
<keyword evidence="6" id="KW-1133">Transmembrane helix</keyword>
<feature type="transmembrane region" description="Helical" evidence="6">
    <location>
        <begin position="57"/>
        <end position="78"/>
    </location>
</feature>
<evidence type="ECO:0000256" key="6">
    <source>
        <dbReference type="SAM" id="Phobius"/>
    </source>
</evidence>
<evidence type="ECO:0000313" key="8">
    <source>
        <dbReference type="Proteomes" id="UP000662185"/>
    </source>
</evidence>
<keyword evidence="8" id="KW-1185">Reference proteome</keyword>
<name>A0A926WCM9_9NOST</name>
<accession>A0A926WCM9</accession>
<evidence type="ECO:0000313" key="7">
    <source>
        <dbReference type="EMBL" id="MBD2292140.1"/>
    </source>
</evidence>
<organism evidence="7 8">
    <name type="scientific">Anabaena sphaerica FACHB-251</name>
    <dbReference type="NCBI Taxonomy" id="2692883"/>
    <lineage>
        <taxon>Bacteria</taxon>
        <taxon>Bacillati</taxon>
        <taxon>Cyanobacteriota</taxon>
        <taxon>Cyanophyceae</taxon>
        <taxon>Nostocales</taxon>
        <taxon>Nostocaceae</taxon>
        <taxon>Anabaena</taxon>
    </lineage>
</organism>
<evidence type="ECO:0000256" key="4">
    <source>
        <dbReference type="ARBA" id="ARBA00022679"/>
    </source>
</evidence>
<keyword evidence="5 6" id="KW-0472">Membrane</keyword>
<dbReference type="GO" id="GO:0102031">
    <property type="term" value="F:4-acetamido-4,6-dideoxy-D-galactose transferase activity"/>
    <property type="evidence" value="ECO:0007669"/>
    <property type="project" value="UniProtKB-EC"/>
</dbReference>
<evidence type="ECO:0000256" key="5">
    <source>
        <dbReference type="ARBA" id="ARBA00023136"/>
    </source>
</evidence>
<keyword evidence="3 7" id="KW-0328">Glycosyltransferase</keyword>
<dbReference type="GO" id="GO:0009246">
    <property type="term" value="P:enterobacterial common antigen biosynthetic process"/>
    <property type="evidence" value="ECO:0007669"/>
    <property type="project" value="InterPro"/>
</dbReference>
<dbReference type="AlphaFoldDB" id="A0A926WCM9"/>
<keyword evidence="1" id="KW-1003">Cell membrane</keyword>
<keyword evidence="2" id="KW-0997">Cell inner membrane</keyword>
<dbReference type="InterPro" id="IPR009993">
    <property type="entry name" value="WecF"/>
</dbReference>